<keyword evidence="3" id="KW-0479">Metal-binding</keyword>
<comment type="PTM">
    <text evidence="5">Carbamylation allows a single lysine to coordinate two divalent metal cations.</text>
</comment>
<dbReference type="NCBIfam" id="TIGR02033">
    <property type="entry name" value="D-hydantoinase"/>
    <property type="match status" value="1"/>
</dbReference>
<comment type="similarity">
    <text evidence="2">Belongs to the metallo-dependent hydrolases superfamily. Hydantoinase/dihydropyrimidinase family.</text>
</comment>
<keyword evidence="4" id="KW-0378">Hydrolase</keyword>
<dbReference type="InterPro" id="IPR011059">
    <property type="entry name" value="Metal-dep_hydrolase_composite"/>
</dbReference>
<dbReference type="CDD" id="cd01314">
    <property type="entry name" value="D-HYD"/>
    <property type="match status" value="1"/>
</dbReference>
<dbReference type="Pfam" id="PF00449">
    <property type="entry name" value="Urease_alpha"/>
    <property type="match status" value="1"/>
</dbReference>
<reference evidence="8" key="1">
    <citation type="submission" date="2015-07" db="EMBL/GenBank/DDBJ databases">
        <title>Draft Genome Sequences of Anaerolinea thermolimosa IMO-1, Bellilinea caldifistulae GOMI-1, Leptolinea tardivitalis YMTK-2, Levilinea saccharolytica KIBI-1,Longilinea arvoryzae KOME-1, Previously Described as Members of the Anaerolineaceae (Chloroflexi).</title>
        <authorList>
            <person name="Sekiguchi Y."/>
            <person name="Ohashi A."/>
            <person name="Matsuura N."/>
            <person name="Tourlousse M.D."/>
        </authorList>
    </citation>
    <scope>NUCLEOTIDE SEQUENCE [LARGE SCALE GENOMIC DNA]</scope>
    <source>
        <strain evidence="8">KOME-1</strain>
    </source>
</reference>
<accession>A0A0S7BAZ6</accession>
<dbReference type="PANTHER" id="PTHR11647">
    <property type="entry name" value="HYDRANTOINASE/DIHYDROPYRIMIDINASE FAMILY MEMBER"/>
    <property type="match status" value="1"/>
</dbReference>
<evidence type="ECO:0000259" key="6">
    <source>
        <dbReference type="Pfam" id="PF00449"/>
    </source>
</evidence>
<evidence type="ECO:0000256" key="5">
    <source>
        <dbReference type="PIRSR" id="PIRSR611778-50"/>
    </source>
</evidence>
<dbReference type="FunFam" id="3.20.20.140:FF:000174">
    <property type="entry name" value="Dihydropyrimidinase-related protein 2"/>
    <property type="match status" value="1"/>
</dbReference>
<gene>
    <name evidence="8" type="ORF">LARV_02551</name>
</gene>
<feature type="domain" description="Urease alpha-subunit N-terminal" evidence="6">
    <location>
        <begin position="2"/>
        <end position="46"/>
    </location>
</feature>
<keyword evidence="9" id="KW-1185">Reference proteome</keyword>
<proteinExistence type="inferred from homology"/>
<dbReference type="InterPro" id="IPR050378">
    <property type="entry name" value="Metallo-dep_Hydrolases_sf"/>
</dbReference>
<dbReference type="Proteomes" id="UP000055060">
    <property type="component" value="Unassembled WGS sequence"/>
</dbReference>
<dbReference type="InterPro" id="IPR032466">
    <property type="entry name" value="Metal_Hydrolase"/>
</dbReference>
<evidence type="ECO:0000256" key="4">
    <source>
        <dbReference type="ARBA" id="ARBA00022801"/>
    </source>
</evidence>
<dbReference type="InterPro" id="IPR011612">
    <property type="entry name" value="Urease_alpha_N_dom"/>
</dbReference>
<dbReference type="GO" id="GO:0046872">
    <property type="term" value="F:metal ion binding"/>
    <property type="evidence" value="ECO:0007669"/>
    <property type="project" value="UniProtKB-KW"/>
</dbReference>
<name>A0A0S7BAZ6_9CHLR</name>
<evidence type="ECO:0000256" key="1">
    <source>
        <dbReference type="ARBA" id="ARBA00001947"/>
    </source>
</evidence>
<dbReference type="GO" id="GO:0005829">
    <property type="term" value="C:cytosol"/>
    <property type="evidence" value="ECO:0007669"/>
    <property type="project" value="TreeGrafter"/>
</dbReference>
<dbReference type="STRING" id="360412.LARV_02551"/>
<dbReference type="EMBL" id="DF967972">
    <property type="protein sequence ID" value="GAP14775.1"/>
    <property type="molecule type" value="Genomic_DNA"/>
</dbReference>
<dbReference type="PANTHER" id="PTHR11647:SF1">
    <property type="entry name" value="COLLAPSIN RESPONSE MEDIATOR PROTEIN"/>
    <property type="match status" value="1"/>
</dbReference>
<dbReference type="Gene3D" id="2.30.40.10">
    <property type="entry name" value="Urease, subunit C, domain 1"/>
    <property type="match status" value="1"/>
</dbReference>
<evidence type="ECO:0000313" key="9">
    <source>
        <dbReference type="Proteomes" id="UP000055060"/>
    </source>
</evidence>
<evidence type="ECO:0000313" key="8">
    <source>
        <dbReference type="EMBL" id="GAP14775.1"/>
    </source>
</evidence>
<dbReference type="InterPro" id="IPR011778">
    <property type="entry name" value="Hydantoinase/dihydroPyrase"/>
</dbReference>
<feature type="modified residue" description="N6-carboxylysine" evidence="5">
    <location>
        <position position="150"/>
    </location>
</feature>
<dbReference type="GO" id="GO:0016812">
    <property type="term" value="F:hydrolase activity, acting on carbon-nitrogen (but not peptide) bonds, in cyclic amides"/>
    <property type="evidence" value="ECO:0007669"/>
    <property type="project" value="TreeGrafter"/>
</dbReference>
<evidence type="ECO:0000256" key="2">
    <source>
        <dbReference type="ARBA" id="ARBA00008829"/>
    </source>
</evidence>
<comment type="cofactor">
    <cofactor evidence="1">
        <name>Zn(2+)</name>
        <dbReference type="ChEBI" id="CHEBI:29105"/>
    </cofactor>
</comment>
<evidence type="ECO:0000256" key="3">
    <source>
        <dbReference type="ARBA" id="ARBA00022723"/>
    </source>
</evidence>
<evidence type="ECO:0000259" key="7">
    <source>
        <dbReference type="Pfam" id="PF01979"/>
    </source>
</evidence>
<dbReference type="InterPro" id="IPR006680">
    <property type="entry name" value="Amidohydro-rel"/>
</dbReference>
<dbReference type="Gene3D" id="3.20.20.140">
    <property type="entry name" value="Metal-dependent hydrolases"/>
    <property type="match status" value="1"/>
</dbReference>
<feature type="domain" description="Amidohydrolase-related" evidence="7">
    <location>
        <begin position="49"/>
        <end position="434"/>
    </location>
</feature>
<dbReference type="Pfam" id="PF01979">
    <property type="entry name" value="Amidohydro_1"/>
    <property type="match status" value="1"/>
</dbReference>
<protein>
    <submittedName>
        <fullName evidence="8">D-hydantoinase</fullName>
    </submittedName>
</protein>
<dbReference type="AlphaFoldDB" id="A0A0S7BAZ6"/>
<sequence>MVYDLVVKDGTIVSSIGISRADIGIQDGKIAQIAPALNGREERSAEHMLVLPGGVDPHVHIQMPTAMMTTCDTWAGATRAAALGGTTTVVDFVEPNYPGQPLMQAFEERRALAQGQSAIDYAFHMTLCSSAPETLRQVPEVLEAGMPSFKVYTTYTGFHLADEELLAVLRCVAAAGGLTIVHAESDAIIQDAVARLLAEGQQSVADFPLSRPEIAEKEAIQRVLTLADYANAPVYIVHVSTRSGAEAITNARKKGQPAWGETCPQYLLLDESRIMTGQFEGAKFVCCPPLRTPDDQAALWSALQAGDLQTVGTDHCAFNFIGQKQLGKESFLNIPSGLPGIELRMTLLYTYGVKNGYLSLTDWINRCCTTPARLFGLYPHKGDIQPGFDADLVIFDPDWRGMATQSALHENVDYTPYEGFELSGRVKSTLLRGRFLVSDGEWTGAPPAGKFICGNP</sequence>
<organism evidence="8">
    <name type="scientific">Longilinea arvoryzae</name>
    <dbReference type="NCBI Taxonomy" id="360412"/>
    <lineage>
        <taxon>Bacteria</taxon>
        <taxon>Bacillati</taxon>
        <taxon>Chloroflexota</taxon>
        <taxon>Anaerolineae</taxon>
        <taxon>Anaerolineales</taxon>
        <taxon>Anaerolineaceae</taxon>
        <taxon>Longilinea</taxon>
    </lineage>
</organism>
<dbReference type="SUPFAM" id="SSF51338">
    <property type="entry name" value="Composite domain of metallo-dependent hydrolases"/>
    <property type="match status" value="2"/>
</dbReference>
<dbReference type="SUPFAM" id="SSF51556">
    <property type="entry name" value="Metallo-dependent hydrolases"/>
    <property type="match status" value="1"/>
</dbReference>